<dbReference type="Proteomes" id="UP000838878">
    <property type="component" value="Chromosome 9"/>
</dbReference>
<dbReference type="OrthoDB" id="7272807at2759"/>
<sequence length="161" mass="18638">MLNFSVFIRIILAQYPNTLDKTSNEDKIKLRILAHELLAEAKLKIHQTDEIRDRLSNQIGFQIGMIIGLEIDIERLIDVLLNIPEYMLKKPNFGHGSPPPNDGSVPPGYPPAKPPGNIKRKMRQEYLLRKLNLPTNLSTTKKRFYKKWPVEGTWSLEKMNY</sequence>
<reference evidence="2" key="1">
    <citation type="submission" date="2021-12" db="EMBL/GenBank/DDBJ databases">
        <authorList>
            <person name="Martin H S."/>
        </authorList>
    </citation>
    <scope>NUCLEOTIDE SEQUENCE</scope>
</reference>
<name>A0A8J9VFR5_9NEOP</name>
<dbReference type="AlphaFoldDB" id="A0A8J9VFR5"/>
<keyword evidence="3" id="KW-1185">Reference proteome</keyword>
<gene>
    <name evidence="2" type="ORF">BINO364_LOCUS15844</name>
</gene>
<evidence type="ECO:0000313" key="3">
    <source>
        <dbReference type="Proteomes" id="UP000838878"/>
    </source>
</evidence>
<accession>A0A8J9VFR5</accession>
<feature type="non-terminal residue" evidence="2">
    <location>
        <position position="161"/>
    </location>
</feature>
<protein>
    <submittedName>
        <fullName evidence="2">Uncharacterized protein</fullName>
    </submittedName>
</protein>
<feature type="compositionally biased region" description="Pro residues" evidence="1">
    <location>
        <begin position="97"/>
        <end position="114"/>
    </location>
</feature>
<organism evidence="2 3">
    <name type="scientific">Brenthis ino</name>
    <name type="common">lesser marbled fritillary</name>
    <dbReference type="NCBI Taxonomy" id="405034"/>
    <lineage>
        <taxon>Eukaryota</taxon>
        <taxon>Metazoa</taxon>
        <taxon>Ecdysozoa</taxon>
        <taxon>Arthropoda</taxon>
        <taxon>Hexapoda</taxon>
        <taxon>Insecta</taxon>
        <taxon>Pterygota</taxon>
        <taxon>Neoptera</taxon>
        <taxon>Endopterygota</taxon>
        <taxon>Lepidoptera</taxon>
        <taxon>Glossata</taxon>
        <taxon>Ditrysia</taxon>
        <taxon>Papilionoidea</taxon>
        <taxon>Nymphalidae</taxon>
        <taxon>Heliconiinae</taxon>
        <taxon>Argynnini</taxon>
        <taxon>Brenthis</taxon>
    </lineage>
</organism>
<evidence type="ECO:0000313" key="2">
    <source>
        <dbReference type="EMBL" id="CAH0730922.1"/>
    </source>
</evidence>
<proteinExistence type="predicted"/>
<evidence type="ECO:0000256" key="1">
    <source>
        <dbReference type="SAM" id="MobiDB-lite"/>
    </source>
</evidence>
<feature type="region of interest" description="Disordered" evidence="1">
    <location>
        <begin position="93"/>
        <end position="116"/>
    </location>
</feature>
<dbReference type="EMBL" id="OV170229">
    <property type="protein sequence ID" value="CAH0730922.1"/>
    <property type="molecule type" value="Genomic_DNA"/>
</dbReference>